<keyword evidence="3 4" id="KW-0456">Lyase</keyword>
<dbReference type="Gene3D" id="3.90.960.10">
    <property type="entry name" value="YbaK/aminoacyl-tRNA synthetase-associated domain"/>
    <property type="match status" value="1"/>
</dbReference>
<evidence type="ECO:0000259" key="5">
    <source>
        <dbReference type="Pfam" id="PF04073"/>
    </source>
</evidence>
<gene>
    <name evidence="6" type="ORF">HMPREF1978_01276</name>
</gene>
<comment type="caution">
    <text evidence="6">The sequence shown here is derived from an EMBL/GenBank/DDBJ whole genome shotgun (WGS) entry which is preliminary data.</text>
</comment>
<dbReference type="SUPFAM" id="SSF55826">
    <property type="entry name" value="YbaK/ProRS associated domain"/>
    <property type="match status" value="1"/>
</dbReference>
<evidence type="ECO:0000256" key="1">
    <source>
        <dbReference type="ARBA" id="ARBA00009798"/>
    </source>
</evidence>
<dbReference type="NCBIfam" id="TIGR00011">
    <property type="entry name" value="YbaK_EbsC"/>
    <property type="match status" value="1"/>
</dbReference>
<dbReference type="HOGENOM" id="CLU_094875_1_1_11"/>
<dbReference type="GO" id="GO:0016829">
    <property type="term" value="F:lyase activity"/>
    <property type="evidence" value="ECO:0007669"/>
    <property type="project" value="UniProtKB-KW"/>
</dbReference>
<comment type="similarity">
    <text evidence="1 4">Belongs to the prolyl-tRNA editing family. YbaK/EbsC subfamily.</text>
</comment>
<evidence type="ECO:0000313" key="7">
    <source>
        <dbReference type="Proteomes" id="UP000016481"/>
    </source>
</evidence>
<dbReference type="Proteomes" id="UP000016481">
    <property type="component" value="Unassembled WGS sequence"/>
</dbReference>
<dbReference type="PANTHER" id="PTHR30411">
    <property type="entry name" value="CYTOPLASMIC PROTEIN"/>
    <property type="match status" value="1"/>
</dbReference>
<dbReference type="GO" id="GO:0006412">
    <property type="term" value="P:translation"/>
    <property type="evidence" value="ECO:0007669"/>
    <property type="project" value="UniProtKB-KW"/>
</dbReference>
<protein>
    <recommendedName>
        <fullName evidence="4">Cys-tRNA(Pro)/Cys-tRNA(Cys) deacylase</fullName>
        <ecNumber evidence="4">4.2.-.-</ecNumber>
    </recommendedName>
</protein>
<dbReference type="EMBL" id="AWSC01000047">
    <property type="protein sequence ID" value="ERH15256.1"/>
    <property type="molecule type" value="Genomic_DNA"/>
</dbReference>
<reference evidence="6 7" key="1">
    <citation type="submission" date="2013-08" db="EMBL/GenBank/DDBJ databases">
        <authorList>
            <person name="Weinstock G."/>
            <person name="Sodergren E."/>
            <person name="Wylie T."/>
            <person name="Fulton L."/>
            <person name="Fulton R."/>
            <person name="Fronick C."/>
            <person name="O'Laughlin M."/>
            <person name="Godfrey J."/>
            <person name="Miner T."/>
            <person name="Herter B."/>
            <person name="Appelbaum E."/>
            <person name="Cordes M."/>
            <person name="Lek S."/>
            <person name="Wollam A."/>
            <person name="Pepin K.H."/>
            <person name="Palsikar V.B."/>
            <person name="Mitreva M."/>
            <person name="Wilson R.K."/>
        </authorList>
    </citation>
    <scope>NUCLEOTIDE SEQUENCE [LARGE SCALE GENOMIC DNA]</scope>
    <source>
        <strain evidence="6 7">F0530</strain>
    </source>
</reference>
<dbReference type="AlphaFoldDB" id="U1PXV4"/>
<dbReference type="Pfam" id="PF04073">
    <property type="entry name" value="tRNA_edit"/>
    <property type="match status" value="1"/>
</dbReference>
<dbReference type="InterPro" id="IPR007214">
    <property type="entry name" value="YbaK/aa-tRNA-synth-assoc-dom"/>
</dbReference>
<sequence length="164" mass="17305">MAKKSKHSETGTGAILALQKAGITPVIHTYEHDERAQAWGLEAAQALGLDPARVFKTLLVSHEKALAVVVIPVASRLDLKAIAKQLGWKKAQLADPALAQRTTGYVVGGISPLGQKKALPTLIDASAATHETVFVSGGRRGLDLELDPQVLAQLTKASFAEVAK</sequence>
<proteinExistence type="inferred from homology"/>
<dbReference type="CDD" id="cd00002">
    <property type="entry name" value="YbaK_deacylase"/>
    <property type="match status" value="1"/>
</dbReference>
<evidence type="ECO:0000256" key="4">
    <source>
        <dbReference type="PIRNR" id="PIRNR006181"/>
    </source>
</evidence>
<dbReference type="GO" id="GO:0002161">
    <property type="term" value="F:aminoacyl-tRNA deacylase activity"/>
    <property type="evidence" value="ECO:0007669"/>
    <property type="project" value="InterPro"/>
</dbReference>
<dbReference type="PANTHER" id="PTHR30411:SF0">
    <property type="entry name" value="CYS-TRNA(PRO)_CYS-TRNA(CYS) DEACYLASE YBAK"/>
    <property type="match status" value="1"/>
</dbReference>
<feature type="domain" description="YbaK/aminoacyl-tRNA synthetase-associated" evidence="5">
    <location>
        <begin position="42"/>
        <end position="152"/>
    </location>
</feature>
<keyword evidence="2 4" id="KW-0648">Protein biosynthesis</keyword>
<dbReference type="RefSeq" id="WP_021603428.1">
    <property type="nucleotide sequence ID" value="NZ_KE951485.1"/>
</dbReference>
<dbReference type="InterPro" id="IPR004369">
    <property type="entry name" value="Prolyl-tRNA_editing_YbaK/EbsC"/>
</dbReference>
<evidence type="ECO:0000256" key="3">
    <source>
        <dbReference type="ARBA" id="ARBA00023239"/>
    </source>
</evidence>
<name>U1PXV4_9ACTO</name>
<dbReference type="PIRSF" id="PIRSF006181">
    <property type="entry name" value="EbsC_YbaK"/>
    <property type="match status" value="1"/>
</dbReference>
<evidence type="ECO:0000256" key="2">
    <source>
        <dbReference type="ARBA" id="ARBA00022917"/>
    </source>
</evidence>
<dbReference type="EC" id="4.2.-.-" evidence="4"/>
<dbReference type="InterPro" id="IPR036754">
    <property type="entry name" value="YbaK/aa-tRNA-synt-asso_dom_sf"/>
</dbReference>
<dbReference type="PATRIC" id="fig|1321817.3.peg.1127"/>
<evidence type="ECO:0000313" key="6">
    <source>
        <dbReference type="EMBL" id="ERH15256.1"/>
    </source>
</evidence>
<organism evidence="6 7">
    <name type="scientific">Actinomyces graevenitzii F0530</name>
    <dbReference type="NCBI Taxonomy" id="1321817"/>
    <lineage>
        <taxon>Bacteria</taxon>
        <taxon>Bacillati</taxon>
        <taxon>Actinomycetota</taxon>
        <taxon>Actinomycetes</taxon>
        <taxon>Actinomycetales</taxon>
        <taxon>Actinomycetaceae</taxon>
        <taxon>Actinomyces</taxon>
    </lineage>
</organism>
<accession>U1PXV4</accession>